<proteinExistence type="inferred from homology"/>
<gene>
    <name evidence="4" type="ORF">DASC09_045110</name>
</gene>
<sequence length="92" mass="10347">MRSSVQQLAKHVPMIKFPNRSIPVKIDLTSKPHFFSNGVMPASLSAAPKVSLPESKANIDLRSELPLRFRYRPIEDIEIEDINFGGAEVLMK</sequence>
<dbReference type="AlphaFoldDB" id="A0AAV5QRG7"/>
<keyword evidence="5" id="KW-1185">Reference proteome</keyword>
<dbReference type="EMBL" id="BTFZ01000011">
    <property type="protein sequence ID" value="GMM37186.1"/>
    <property type="molecule type" value="Genomic_DNA"/>
</dbReference>
<keyword evidence="2" id="KW-0496">Mitochondrion</keyword>
<dbReference type="GeneID" id="90075161"/>
<dbReference type="GO" id="GO:0006103">
    <property type="term" value="P:2-oxoglutarate metabolic process"/>
    <property type="evidence" value="ECO:0007669"/>
    <property type="project" value="InterPro"/>
</dbReference>
<organism evidence="4 5">
    <name type="scientific">Saccharomycopsis crataegensis</name>
    <dbReference type="NCBI Taxonomy" id="43959"/>
    <lineage>
        <taxon>Eukaryota</taxon>
        <taxon>Fungi</taxon>
        <taxon>Dikarya</taxon>
        <taxon>Ascomycota</taxon>
        <taxon>Saccharomycotina</taxon>
        <taxon>Saccharomycetes</taxon>
        <taxon>Saccharomycopsidaceae</taxon>
        <taxon>Saccharomycopsis</taxon>
    </lineage>
</organism>
<comment type="caution">
    <text evidence="4">The sequence shown here is derived from an EMBL/GenBank/DDBJ whole genome shotgun (WGS) entry which is preliminary data.</text>
</comment>
<dbReference type="Pfam" id="PF10937">
    <property type="entry name" value="Kgd4-YMR31"/>
    <property type="match status" value="1"/>
</dbReference>
<accession>A0AAV5QRG7</accession>
<dbReference type="InterPro" id="IPR020373">
    <property type="entry name" value="Kgd4/YMR-31"/>
</dbReference>
<dbReference type="GO" id="GO:0005739">
    <property type="term" value="C:mitochondrion"/>
    <property type="evidence" value="ECO:0007669"/>
    <property type="project" value="UniProtKB-SubCell"/>
</dbReference>
<protein>
    <submittedName>
        <fullName evidence="4">Uncharacterized protein</fullName>
    </submittedName>
</protein>
<comment type="subcellular location">
    <subcellularLocation>
        <location evidence="1">Mitochondrion</location>
    </subcellularLocation>
</comment>
<evidence type="ECO:0000313" key="5">
    <source>
        <dbReference type="Proteomes" id="UP001360560"/>
    </source>
</evidence>
<name>A0AAV5QRG7_9ASCO</name>
<dbReference type="RefSeq" id="XP_064854182.1">
    <property type="nucleotide sequence ID" value="XM_064998110.1"/>
</dbReference>
<comment type="similarity">
    <text evidence="3">Belongs to the alpha-ketoglutarate dehydrogenase component 4 family.</text>
</comment>
<evidence type="ECO:0000313" key="4">
    <source>
        <dbReference type="EMBL" id="GMM37186.1"/>
    </source>
</evidence>
<evidence type="ECO:0000256" key="2">
    <source>
        <dbReference type="ARBA" id="ARBA00023128"/>
    </source>
</evidence>
<evidence type="ECO:0000256" key="1">
    <source>
        <dbReference type="ARBA" id="ARBA00004173"/>
    </source>
</evidence>
<dbReference type="Proteomes" id="UP001360560">
    <property type="component" value="Unassembled WGS sequence"/>
</dbReference>
<evidence type="ECO:0000256" key="3">
    <source>
        <dbReference type="ARBA" id="ARBA00043970"/>
    </source>
</evidence>
<reference evidence="4 5" key="1">
    <citation type="journal article" date="2023" name="Elife">
        <title>Identification of key yeast species and microbe-microbe interactions impacting larval growth of Drosophila in the wild.</title>
        <authorList>
            <person name="Mure A."/>
            <person name="Sugiura Y."/>
            <person name="Maeda R."/>
            <person name="Honda K."/>
            <person name="Sakurai N."/>
            <person name="Takahashi Y."/>
            <person name="Watada M."/>
            <person name="Katoh T."/>
            <person name="Gotoh A."/>
            <person name="Gotoh Y."/>
            <person name="Taniguchi I."/>
            <person name="Nakamura K."/>
            <person name="Hayashi T."/>
            <person name="Katayama T."/>
            <person name="Uemura T."/>
            <person name="Hattori Y."/>
        </authorList>
    </citation>
    <scope>NUCLEOTIDE SEQUENCE [LARGE SCALE GENOMIC DNA]</scope>
    <source>
        <strain evidence="4 5">SC-9</strain>
    </source>
</reference>